<proteinExistence type="predicted"/>
<name>A0A8J8NWU0_HALGN</name>
<protein>
    <submittedName>
        <fullName evidence="1">Uncharacterized protein</fullName>
    </submittedName>
</protein>
<accession>A0A8J8NWU0</accession>
<gene>
    <name evidence="1" type="ORF">FGO68_gene4309</name>
</gene>
<organism evidence="1 2">
    <name type="scientific">Halteria grandinella</name>
    <dbReference type="NCBI Taxonomy" id="5974"/>
    <lineage>
        <taxon>Eukaryota</taxon>
        <taxon>Sar</taxon>
        <taxon>Alveolata</taxon>
        <taxon>Ciliophora</taxon>
        <taxon>Intramacronucleata</taxon>
        <taxon>Spirotrichea</taxon>
        <taxon>Stichotrichia</taxon>
        <taxon>Sporadotrichida</taxon>
        <taxon>Halteriidae</taxon>
        <taxon>Halteria</taxon>
    </lineage>
</organism>
<evidence type="ECO:0000313" key="2">
    <source>
        <dbReference type="Proteomes" id="UP000785679"/>
    </source>
</evidence>
<evidence type="ECO:0000313" key="1">
    <source>
        <dbReference type="EMBL" id="TNV83311.1"/>
    </source>
</evidence>
<comment type="caution">
    <text evidence="1">The sequence shown here is derived from an EMBL/GenBank/DDBJ whole genome shotgun (WGS) entry which is preliminary data.</text>
</comment>
<keyword evidence="2" id="KW-1185">Reference proteome</keyword>
<reference evidence="1" key="1">
    <citation type="submission" date="2019-06" db="EMBL/GenBank/DDBJ databases">
        <authorList>
            <person name="Zheng W."/>
        </authorList>
    </citation>
    <scope>NUCLEOTIDE SEQUENCE</scope>
    <source>
        <strain evidence="1">QDHG01</strain>
    </source>
</reference>
<sequence length="94" mass="10818">MNLFAFDQQLKNSLRLLSNKLTVSTIICLQSICARYSITPGYHKQLPSIVRDSVAYLLRISRVQSFSFLNLRMQTPSKQRRLPPLKFSIKSATE</sequence>
<dbReference type="AlphaFoldDB" id="A0A8J8NWU0"/>
<dbReference type="Proteomes" id="UP000785679">
    <property type="component" value="Unassembled WGS sequence"/>
</dbReference>
<dbReference type="EMBL" id="RRYP01003951">
    <property type="protein sequence ID" value="TNV83311.1"/>
    <property type="molecule type" value="Genomic_DNA"/>
</dbReference>